<sequence>MPVDDRHHDHDRYHDHHRGDDEDRFEERLGEALRQAGGAYETDRRALVAAGATRGHRLLLRRRAAVVAGVASVALVGLGGALLVPGGDGGRQSVATGAKTPVASATPKTSYTGDQLIGLLEKLLPRGEFGSAEARGTNEKLPPYAQVVYNDGKGKAAVAVGFNRVLPGSEQARQTVECPDKVLTLYDSCVVTRLPDGSALKIFQGYEYPDRRADTKLWTADLVTPKGQHVNVSEWNAAAEKGAPVSRAEPPLSTPRLKTLATAGAWLGVVDAIPVDPKAPTAAPAQPSGIDGSAVASTLVSLLPKGVEVVAKSGPDSGYAYAVVDDGKGRSLIQINVQPNMSDVEHQLFGAGTETLADGTKVITRQEPGEKGGAGIVMWTADTIRTDGFRVVVSAFNSGSQVTAATRTAPALTAKQLRAIALSAKWRGLG</sequence>
<name>A0ABU3ULN4_9ACTN</name>
<evidence type="ECO:0000313" key="4">
    <source>
        <dbReference type="Proteomes" id="UP001257627"/>
    </source>
</evidence>
<accession>A0ABU3ULN4</accession>
<evidence type="ECO:0000313" key="3">
    <source>
        <dbReference type="EMBL" id="MDU8994842.1"/>
    </source>
</evidence>
<reference evidence="3 4" key="1">
    <citation type="submission" date="2023-02" db="EMBL/GenBank/DDBJ databases">
        <authorList>
            <person name="Maleckis M."/>
        </authorList>
    </citation>
    <scope>NUCLEOTIDE SEQUENCE [LARGE SCALE GENOMIC DNA]</scope>
    <source>
        <strain evidence="3 4">P8-A2</strain>
    </source>
</reference>
<comment type="caution">
    <text evidence="3">The sequence shown here is derived from an EMBL/GenBank/DDBJ whole genome shotgun (WGS) entry which is preliminary data.</text>
</comment>
<proteinExistence type="predicted"/>
<evidence type="ECO:0000256" key="1">
    <source>
        <dbReference type="SAM" id="MobiDB-lite"/>
    </source>
</evidence>
<keyword evidence="4" id="KW-1185">Reference proteome</keyword>
<evidence type="ECO:0008006" key="5">
    <source>
        <dbReference type="Google" id="ProtNLM"/>
    </source>
</evidence>
<evidence type="ECO:0000256" key="2">
    <source>
        <dbReference type="SAM" id="Phobius"/>
    </source>
</evidence>
<feature type="region of interest" description="Disordered" evidence="1">
    <location>
        <begin position="1"/>
        <end position="24"/>
    </location>
</feature>
<organism evidence="3 4">
    <name type="scientific">Streptomyces mirabilis</name>
    <dbReference type="NCBI Taxonomy" id="68239"/>
    <lineage>
        <taxon>Bacteria</taxon>
        <taxon>Bacillati</taxon>
        <taxon>Actinomycetota</taxon>
        <taxon>Actinomycetes</taxon>
        <taxon>Kitasatosporales</taxon>
        <taxon>Streptomycetaceae</taxon>
        <taxon>Streptomyces</taxon>
    </lineage>
</organism>
<keyword evidence="2" id="KW-0472">Membrane</keyword>
<dbReference type="Proteomes" id="UP001257627">
    <property type="component" value="Unassembled WGS sequence"/>
</dbReference>
<protein>
    <recommendedName>
        <fullName evidence="5">LigA protein</fullName>
    </recommendedName>
</protein>
<dbReference type="RefSeq" id="WP_316732989.1">
    <property type="nucleotide sequence ID" value="NZ_JARAKF010000001.1"/>
</dbReference>
<keyword evidence="2" id="KW-1133">Transmembrane helix</keyword>
<keyword evidence="2" id="KW-0812">Transmembrane</keyword>
<gene>
    <name evidence="3" type="ORF">PU648_21330</name>
</gene>
<feature type="transmembrane region" description="Helical" evidence="2">
    <location>
        <begin position="64"/>
        <end position="84"/>
    </location>
</feature>
<dbReference type="EMBL" id="JARAKF010000001">
    <property type="protein sequence ID" value="MDU8994842.1"/>
    <property type="molecule type" value="Genomic_DNA"/>
</dbReference>